<name>A0A194PJG2_PAPXU</name>
<gene>
    <name evidence="5" type="ORF">RR46_10821</name>
</gene>
<evidence type="ECO:0000256" key="3">
    <source>
        <dbReference type="ARBA" id="ARBA00060902"/>
    </source>
</evidence>
<evidence type="ECO:0000256" key="1">
    <source>
        <dbReference type="ARBA" id="ARBA00022729"/>
    </source>
</evidence>
<dbReference type="Gene3D" id="3.15.10.30">
    <property type="entry name" value="Haemolymph juvenile hormone binding protein"/>
    <property type="match status" value="2"/>
</dbReference>
<evidence type="ECO:0000313" key="6">
    <source>
        <dbReference type="Proteomes" id="UP000053268"/>
    </source>
</evidence>
<feature type="chain" id="PRO_5008263349" evidence="4">
    <location>
        <begin position="24"/>
        <end position="302"/>
    </location>
</feature>
<keyword evidence="2" id="KW-0090">Biological rhythms</keyword>
<dbReference type="EMBL" id="KQ459602">
    <property type="protein sequence ID" value="KPI93561.1"/>
    <property type="molecule type" value="Genomic_DNA"/>
</dbReference>
<dbReference type="GO" id="GO:0007623">
    <property type="term" value="P:circadian rhythm"/>
    <property type="evidence" value="ECO:0007669"/>
    <property type="project" value="UniProtKB-ARBA"/>
</dbReference>
<dbReference type="SMART" id="SM00700">
    <property type="entry name" value="JHBP"/>
    <property type="match status" value="1"/>
</dbReference>
<feature type="signal peptide" evidence="4">
    <location>
        <begin position="1"/>
        <end position="23"/>
    </location>
</feature>
<dbReference type="InterPro" id="IPR010562">
    <property type="entry name" value="Haemolymph_juvenile_hormone-bd"/>
</dbReference>
<dbReference type="Proteomes" id="UP000053268">
    <property type="component" value="Unassembled WGS sequence"/>
</dbReference>
<dbReference type="STRING" id="66420.A0A194PJG2"/>
<proteinExistence type="inferred from homology"/>
<dbReference type="PANTHER" id="PTHR11008">
    <property type="entry name" value="PROTEIN TAKEOUT-LIKE PROTEIN"/>
    <property type="match status" value="1"/>
</dbReference>
<comment type="similarity">
    <text evidence="3">Belongs to the TO family.</text>
</comment>
<reference evidence="5 6" key="1">
    <citation type="journal article" date="2015" name="Nat. Commun.">
        <title>Outbred genome sequencing and CRISPR/Cas9 gene editing in butterflies.</title>
        <authorList>
            <person name="Li X."/>
            <person name="Fan D."/>
            <person name="Zhang W."/>
            <person name="Liu G."/>
            <person name="Zhang L."/>
            <person name="Zhao L."/>
            <person name="Fang X."/>
            <person name="Chen L."/>
            <person name="Dong Y."/>
            <person name="Chen Y."/>
            <person name="Ding Y."/>
            <person name="Zhao R."/>
            <person name="Feng M."/>
            <person name="Zhu Y."/>
            <person name="Feng Y."/>
            <person name="Jiang X."/>
            <person name="Zhu D."/>
            <person name="Xiang H."/>
            <person name="Feng X."/>
            <person name="Li S."/>
            <person name="Wang J."/>
            <person name="Zhang G."/>
            <person name="Kronforst M.R."/>
            <person name="Wang W."/>
        </authorList>
    </citation>
    <scope>NUCLEOTIDE SEQUENCE [LARGE SCALE GENOMIC DNA]</scope>
    <source>
        <strain evidence="5">Ya'a_city_454_Px</strain>
        <tissue evidence="5">Whole body</tissue>
    </source>
</reference>
<evidence type="ECO:0000256" key="2">
    <source>
        <dbReference type="ARBA" id="ARBA00023108"/>
    </source>
</evidence>
<dbReference type="AlphaFoldDB" id="A0A194PJG2"/>
<sequence length="302" mass="34177">MADRCVKFLLVFCLTIICHNGEAAENEKPKLPDYLPSCKRSDPELDTCIKNSFNSLRPHLARGLTDLGVPPVEPLLIDRLVMENSAGPVRVTAAFSNITVIGPSNYTVTKIRSDLKKMRIDMGLALPRIEVSGHYEVSGQVLLFPVRSQGNFWAAFIDVAAIAKIYGKEIERDNEKYMSIERLLVDFKLKNSRFKVRDTVNHVDVAAITKIYGKEIERDNEKYMSIERLLVDFKLKNSRFKVRDTVNHGSVIGEAMNQFLNNNAPEIIEEMRPAASLAIAKHFQTFLNAAFNKIPINLWLQP</sequence>
<accession>A0A194PJG2</accession>
<dbReference type="InterPro" id="IPR038606">
    <property type="entry name" value="To_sf"/>
</dbReference>
<evidence type="ECO:0000313" key="5">
    <source>
        <dbReference type="EMBL" id="KPI93561.1"/>
    </source>
</evidence>
<keyword evidence="6" id="KW-1185">Reference proteome</keyword>
<evidence type="ECO:0000256" key="4">
    <source>
        <dbReference type="SAM" id="SignalP"/>
    </source>
</evidence>
<dbReference type="PANTHER" id="PTHR11008:SF35">
    <property type="entry name" value="PROTEIN TAKEOUT-LIKE PROTEIN"/>
    <property type="match status" value="1"/>
</dbReference>
<dbReference type="GO" id="GO:0005615">
    <property type="term" value="C:extracellular space"/>
    <property type="evidence" value="ECO:0007669"/>
    <property type="project" value="TreeGrafter"/>
</dbReference>
<dbReference type="Pfam" id="PF06585">
    <property type="entry name" value="JHBP"/>
    <property type="match status" value="1"/>
</dbReference>
<organism evidence="5 6">
    <name type="scientific">Papilio xuthus</name>
    <name type="common">Asian swallowtail butterfly</name>
    <dbReference type="NCBI Taxonomy" id="66420"/>
    <lineage>
        <taxon>Eukaryota</taxon>
        <taxon>Metazoa</taxon>
        <taxon>Ecdysozoa</taxon>
        <taxon>Arthropoda</taxon>
        <taxon>Hexapoda</taxon>
        <taxon>Insecta</taxon>
        <taxon>Pterygota</taxon>
        <taxon>Neoptera</taxon>
        <taxon>Endopterygota</taxon>
        <taxon>Lepidoptera</taxon>
        <taxon>Glossata</taxon>
        <taxon>Ditrysia</taxon>
        <taxon>Papilionoidea</taxon>
        <taxon>Papilionidae</taxon>
        <taxon>Papilioninae</taxon>
        <taxon>Papilio</taxon>
    </lineage>
</organism>
<dbReference type="FunFam" id="3.15.10.30:FF:000001">
    <property type="entry name" value="Takeout-like protein 1"/>
    <property type="match status" value="1"/>
</dbReference>
<protein>
    <submittedName>
        <fullName evidence="5">Protein takeout</fullName>
    </submittedName>
</protein>
<keyword evidence="1 4" id="KW-0732">Signal</keyword>